<reference evidence="4 5" key="1">
    <citation type="submission" date="2016-11" db="EMBL/GenBank/DDBJ databases">
        <authorList>
            <person name="Jaros S."/>
            <person name="Januszkiewicz K."/>
            <person name="Wedrychowicz H."/>
        </authorList>
    </citation>
    <scope>NUCLEOTIDE SEQUENCE [LARGE SCALE GENOMIC DNA]</scope>
    <source>
        <strain evidence="4 5">DSM 16112</strain>
    </source>
</reference>
<evidence type="ECO:0000256" key="1">
    <source>
        <dbReference type="ARBA" id="ARBA00022679"/>
    </source>
</evidence>
<evidence type="ECO:0000313" key="5">
    <source>
        <dbReference type="Proteomes" id="UP000184327"/>
    </source>
</evidence>
<dbReference type="EC" id="2.5.1.-" evidence="2"/>
<evidence type="ECO:0000313" key="4">
    <source>
        <dbReference type="EMBL" id="SHE30055.1"/>
    </source>
</evidence>
<comment type="cofactor">
    <cofactor evidence="2">
        <name>Mg(2+)</name>
        <dbReference type="ChEBI" id="CHEBI:18420"/>
    </cofactor>
    <text evidence="2">Binds 2 magnesium ions per subunit.</text>
</comment>
<dbReference type="InterPro" id="IPR001441">
    <property type="entry name" value="UPP_synth-like"/>
</dbReference>
<feature type="active site" evidence="2">
    <location>
        <position position="23"/>
    </location>
</feature>
<dbReference type="EMBL" id="FQUZ01000001">
    <property type="protein sequence ID" value="SHE30055.1"/>
    <property type="molecule type" value="Genomic_DNA"/>
</dbReference>
<feature type="binding site" evidence="2">
    <location>
        <position position="184"/>
    </location>
    <ligand>
        <name>substrate</name>
    </ligand>
</feature>
<dbReference type="GO" id="GO:0005829">
    <property type="term" value="C:cytosol"/>
    <property type="evidence" value="ECO:0007669"/>
    <property type="project" value="TreeGrafter"/>
</dbReference>
<proteinExistence type="inferred from homology"/>
<accession>A0A1M4SD23</accession>
<dbReference type="PROSITE" id="PS01066">
    <property type="entry name" value="UPP_SYNTHASE"/>
    <property type="match status" value="1"/>
</dbReference>
<feature type="active site" description="Proton acceptor" evidence="2">
    <location>
        <position position="71"/>
    </location>
</feature>
<dbReference type="GO" id="GO:0016094">
    <property type="term" value="P:polyprenol biosynthetic process"/>
    <property type="evidence" value="ECO:0007669"/>
    <property type="project" value="TreeGrafter"/>
</dbReference>
<dbReference type="PANTHER" id="PTHR10291">
    <property type="entry name" value="DEHYDRODOLICHYL DIPHOSPHATE SYNTHASE FAMILY MEMBER"/>
    <property type="match status" value="1"/>
</dbReference>
<dbReference type="STRING" id="1122156.SAMN02745117_00079"/>
<feature type="binding site" evidence="2">
    <location>
        <position position="74"/>
    </location>
    <ligand>
        <name>substrate</name>
    </ligand>
</feature>
<keyword evidence="5" id="KW-1185">Reference proteome</keyword>
<dbReference type="Pfam" id="PF01255">
    <property type="entry name" value="Prenyltransf"/>
    <property type="match status" value="1"/>
</dbReference>
<dbReference type="Gene3D" id="3.40.1180.10">
    <property type="entry name" value="Decaprenyl diphosphate synthase-like"/>
    <property type="match status" value="1"/>
</dbReference>
<feature type="binding site" evidence="2">
    <location>
        <begin position="24"/>
        <end position="27"/>
    </location>
    <ligand>
        <name>substrate</name>
    </ligand>
</feature>
<feature type="binding site" evidence="2">
    <location>
        <position position="72"/>
    </location>
    <ligand>
        <name>substrate</name>
    </ligand>
</feature>
<feature type="binding site" evidence="2">
    <location>
        <begin position="190"/>
        <end position="192"/>
    </location>
    <ligand>
        <name>substrate</name>
    </ligand>
</feature>
<organism evidence="4 5">
    <name type="scientific">Lampropedia hyalina DSM 16112</name>
    <dbReference type="NCBI Taxonomy" id="1122156"/>
    <lineage>
        <taxon>Bacteria</taxon>
        <taxon>Pseudomonadati</taxon>
        <taxon>Pseudomonadota</taxon>
        <taxon>Betaproteobacteria</taxon>
        <taxon>Burkholderiales</taxon>
        <taxon>Comamonadaceae</taxon>
        <taxon>Lampropedia</taxon>
    </lineage>
</organism>
<gene>
    <name evidence="4" type="ORF">SAMN02745117_00079</name>
</gene>
<dbReference type="FunFam" id="3.40.1180.10:FF:000001">
    <property type="entry name" value="(2E,6E)-farnesyl-diphosphate-specific ditrans,polycis-undecaprenyl-diphosphate synthase"/>
    <property type="match status" value="1"/>
</dbReference>
<dbReference type="CDD" id="cd00475">
    <property type="entry name" value="Cis_IPPS"/>
    <property type="match status" value="1"/>
</dbReference>
<feature type="region of interest" description="Disordered" evidence="3">
    <location>
        <begin position="235"/>
        <end position="257"/>
    </location>
</feature>
<feature type="binding site" evidence="2">
    <location>
        <position position="28"/>
    </location>
    <ligand>
        <name>substrate</name>
    </ligand>
</feature>
<dbReference type="InterPro" id="IPR018520">
    <property type="entry name" value="UPP_synth-like_CS"/>
</dbReference>
<feature type="binding site" evidence="2">
    <location>
        <position position="23"/>
    </location>
    <ligand>
        <name>Mg(2+)</name>
        <dbReference type="ChEBI" id="CHEBI:18420"/>
    </ligand>
</feature>
<feature type="binding site" evidence="2">
    <location>
        <position position="40"/>
    </location>
    <ligand>
        <name>substrate</name>
    </ligand>
</feature>
<dbReference type="NCBIfam" id="TIGR00055">
    <property type="entry name" value="uppS"/>
    <property type="match status" value="1"/>
</dbReference>
<dbReference type="SUPFAM" id="SSF64005">
    <property type="entry name" value="Undecaprenyl diphosphate synthase"/>
    <property type="match status" value="1"/>
</dbReference>
<dbReference type="HAMAP" id="MF_01139">
    <property type="entry name" value="ISPT"/>
    <property type="match status" value="1"/>
</dbReference>
<dbReference type="PANTHER" id="PTHR10291:SF0">
    <property type="entry name" value="DEHYDRODOLICHYL DIPHOSPHATE SYNTHASE 2"/>
    <property type="match status" value="1"/>
</dbReference>
<feature type="binding site" evidence="2">
    <location>
        <position position="203"/>
    </location>
    <ligand>
        <name>Mg(2+)</name>
        <dbReference type="ChEBI" id="CHEBI:18420"/>
    </ligand>
</feature>
<keyword evidence="2" id="KW-0460">Magnesium</keyword>
<dbReference type="GO" id="GO:0000287">
    <property type="term" value="F:magnesium ion binding"/>
    <property type="evidence" value="ECO:0007669"/>
    <property type="project" value="UniProtKB-UniRule"/>
</dbReference>
<dbReference type="RefSeq" id="WP_073353293.1">
    <property type="nucleotide sequence ID" value="NZ_FQUZ01000001.1"/>
</dbReference>
<protein>
    <recommendedName>
        <fullName evidence="2">Isoprenyl transferase</fullName>
        <ecNumber evidence="2">2.5.1.-</ecNumber>
    </recommendedName>
</protein>
<feature type="binding site" evidence="2">
    <location>
        <begin position="68"/>
        <end position="70"/>
    </location>
    <ligand>
        <name>substrate</name>
    </ligand>
</feature>
<dbReference type="GO" id="GO:0008834">
    <property type="term" value="F:ditrans,polycis-undecaprenyl-diphosphate synthase [(2E,6E)-farnesyl-diphosphate specific] activity"/>
    <property type="evidence" value="ECO:0007669"/>
    <property type="project" value="TreeGrafter"/>
</dbReference>
<keyword evidence="2" id="KW-0479">Metal-binding</keyword>
<dbReference type="OrthoDB" id="4191603at2"/>
<feature type="binding site" evidence="2">
    <location>
        <position position="36"/>
    </location>
    <ligand>
        <name>substrate</name>
    </ligand>
</feature>
<name>A0A1M4SD23_9BURK</name>
<keyword evidence="1 2" id="KW-0808">Transferase</keyword>
<dbReference type="Proteomes" id="UP000184327">
    <property type="component" value="Unassembled WGS sequence"/>
</dbReference>
<comment type="subunit">
    <text evidence="2">Homodimer.</text>
</comment>
<dbReference type="InterPro" id="IPR036424">
    <property type="entry name" value="UPP_synth-like_sf"/>
</dbReference>
<sequence length="257" mass="28422">MSPAHLHPCPASAVPHHIAIVMDGNGRWAQKRLLPRLAGHKKGVDALRLCVSQCAERGVRILTVFAFSSENWKRPQDEVRGLMGLMATALNREAAALQKNGVRLHCIGQREQLDAKIQHSLMQAEALTAQNDRLILNVCFNYGGRWDIAQAAEQLRLQGTPITEASLNRHMALHHVPDPDLLIRTGGEMRLSNFLLWQAAYAELYFSPTLWPDYDGSDLDAAIAAYSQRQRRYGKTAEQVVHGSPATPVPGGDSELP</sequence>
<comment type="similarity">
    <text evidence="2">Belongs to the UPP synthase family.</text>
</comment>
<evidence type="ECO:0000256" key="3">
    <source>
        <dbReference type="SAM" id="MobiDB-lite"/>
    </source>
</evidence>
<dbReference type="AlphaFoldDB" id="A0A1M4SD23"/>
<evidence type="ECO:0000256" key="2">
    <source>
        <dbReference type="HAMAP-Rule" id="MF_01139"/>
    </source>
</evidence>
<comment type="function">
    <text evidence="2">Catalyzes the condensation of isopentenyl diphosphate (IPP) with allylic pyrophosphates generating different type of terpenoids.</text>
</comment>